<dbReference type="InterPro" id="IPR019734">
    <property type="entry name" value="TPR_rpt"/>
</dbReference>
<dbReference type="Gene3D" id="1.25.40.10">
    <property type="entry name" value="Tetratricopeptide repeat domain"/>
    <property type="match status" value="2"/>
</dbReference>
<evidence type="ECO:0000256" key="1">
    <source>
        <dbReference type="ARBA" id="ARBA00022737"/>
    </source>
</evidence>
<dbReference type="GO" id="GO:0009279">
    <property type="term" value="C:cell outer membrane"/>
    <property type="evidence" value="ECO:0007669"/>
    <property type="project" value="TreeGrafter"/>
</dbReference>
<sequence length="385" mass="43046">YELARKGNVQKALERYEEAVRLAPQHAGIWQEYALCLRKTYHLQRAVRATWRAMELRGETAALWANQGNAYIAAEAWKAAWTAYEKAATLSNDKRWSAKNFLNLGYRQWLVGDNDGATKSFQHAVKLDANNGLGVLDLACVQATQGKTQEALRQIGTAKRLFKAEGDKRGLAYAQSVEKTIKRAGRLDPPTQFVSFEQLPQRFLTQPPKGQALSLKIDATVRRSFRLPGGTVMSIAVKESWKTRVDTKMVRGVATISFAPAKGDDFLLLWTPLPGPARPLNILKSSLEKTKKKQLSAAVEKDPVIKELKSESMRGYYFLMTDRSLVGKPPTEGQYLYGIFCMLRAGKVDSTLTILSRKNDEQFVKELTQAVSSISSDRKAADMPK</sequence>
<dbReference type="InterPro" id="IPR050498">
    <property type="entry name" value="Ycf3"/>
</dbReference>
<reference evidence="3" key="1">
    <citation type="journal article" date="2015" name="Nature">
        <title>Complex archaea that bridge the gap between prokaryotes and eukaryotes.</title>
        <authorList>
            <person name="Spang A."/>
            <person name="Saw J.H."/>
            <person name="Jorgensen S.L."/>
            <person name="Zaremba-Niedzwiedzka K."/>
            <person name="Martijn J."/>
            <person name="Lind A.E."/>
            <person name="van Eijk R."/>
            <person name="Schleper C."/>
            <person name="Guy L."/>
            <person name="Ettema T.J."/>
        </authorList>
    </citation>
    <scope>NUCLEOTIDE SEQUENCE</scope>
</reference>
<dbReference type="PROSITE" id="PS50005">
    <property type="entry name" value="TPR"/>
    <property type="match status" value="1"/>
</dbReference>
<dbReference type="GO" id="GO:0046813">
    <property type="term" value="P:receptor-mediated virion attachment to host cell"/>
    <property type="evidence" value="ECO:0007669"/>
    <property type="project" value="TreeGrafter"/>
</dbReference>
<feature type="non-terminal residue" evidence="3">
    <location>
        <position position="1"/>
    </location>
</feature>
<evidence type="ECO:0000256" key="2">
    <source>
        <dbReference type="ARBA" id="ARBA00022803"/>
    </source>
</evidence>
<gene>
    <name evidence="3" type="ORF">LCGC14_2535960</name>
</gene>
<accession>A0A0F9DK85</accession>
<dbReference type="InterPro" id="IPR011990">
    <property type="entry name" value="TPR-like_helical_dom_sf"/>
</dbReference>
<dbReference type="PANTHER" id="PTHR44858:SF1">
    <property type="entry name" value="UDP-N-ACETYLGLUCOSAMINE--PEPTIDE N-ACETYLGLUCOSAMINYLTRANSFERASE SPINDLY-RELATED"/>
    <property type="match status" value="1"/>
</dbReference>
<dbReference type="AlphaFoldDB" id="A0A0F9DK85"/>
<comment type="caution">
    <text evidence="3">The sequence shown here is derived from an EMBL/GenBank/DDBJ whole genome shotgun (WGS) entry which is preliminary data.</text>
</comment>
<evidence type="ECO:0000313" key="3">
    <source>
        <dbReference type="EMBL" id="KKL12418.1"/>
    </source>
</evidence>
<keyword evidence="1" id="KW-0677">Repeat</keyword>
<dbReference type="EMBL" id="LAZR01041266">
    <property type="protein sequence ID" value="KKL12418.1"/>
    <property type="molecule type" value="Genomic_DNA"/>
</dbReference>
<name>A0A0F9DK85_9ZZZZ</name>
<organism evidence="3">
    <name type="scientific">marine sediment metagenome</name>
    <dbReference type="NCBI Taxonomy" id="412755"/>
    <lineage>
        <taxon>unclassified sequences</taxon>
        <taxon>metagenomes</taxon>
        <taxon>ecological metagenomes</taxon>
    </lineage>
</organism>
<dbReference type="SUPFAM" id="SSF48452">
    <property type="entry name" value="TPR-like"/>
    <property type="match status" value="1"/>
</dbReference>
<keyword evidence="2" id="KW-0802">TPR repeat</keyword>
<proteinExistence type="predicted"/>
<dbReference type="PANTHER" id="PTHR44858">
    <property type="entry name" value="TETRATRICOPEPTIDE REPEAT PROTEIN 6"/>
    <property type="match status" value="1"/>
</dbReference>
<protein>
    <submittedName>
        <fullName evidence="3">Uncharacterized protein</fullName>
    </submittedName>
</protein>